<dbReference type="EMBL" id="SSND01000005">
    <property type="protein sequence ID" value="THD81458.1"/>
    <property type="molecule type" value="Genomic_DNA"/>
</dbReference>
<comment type="caution">
    <text evidence="2">The sequence shown here is derived from an EMBL/GenBank/DDBJ whole genome shotgun (WGS) entry which is preliminary data.</text>
</comment>
<dbReference type="AlphaFoldDB" id="A0A4S3MJL4"/>
<evidence type="ECO:0000256" key="1">
    <source>
        <dbReference type="ARBA" id="ARBA00023002"/>
    </source>
</evidence>
<dbReference type="Pfam" id="PF13510">
    <property type="entry name" value="Fer2_4"/>
    <property type="match status" value="1"/>
</dbReference>
<keyword evidence="1" id="KW-0560">Oxidoreductase</keyword>
<dbReference type="OrthoDB" id="573392at2"/>
<organism evidence="2 3">
    <name type="scientific">Aliigemmobacter aestuarii</name>
    <dbReference type="NCBI Taxonomy" id="1445661"/>
    <lineage>
        <taxon>Bacteria</taxon>
        <taxon>Pseudomonadati</taxon>
        <taxon>Pseudomonadota</taxon>
        <taxon>Alphaproteobacteria</taxon>
        <taxon>Rhodobacterales</taxon>
        <taxon>Paracoccaceae</taxon>
        <taxon>Aliigemmobacter</taxon>
    </lineage>
</organism>
<sequence length="97" mass="10407">MKPAFRDLAPDGPRVILRIDGHDMAMRDGANLAAEMLAAGIMPFRQTPVSGAPRGPFCMMGACFDCLVEIEGTTRQACLMEVTAGLDITLPKGRRDA</sequence>
<accession>A0A4S3MJL4</accession>
<name>A0A4S3MJL4_9RHOB</name>
<dbReference type="GO" id="GO:0016491">
    <property type="term" value="F:oxidoreductase activity"/>
    <property type="evidence" value="ECO:0007669"/>
    <property type="project" value="UniProtKB-KW"/>
</dbReference>
<dbReference type="GO" id="GO:0051536">
    <property type="term" value="F:iron-sulfur cluster binding"/>
    <property type="evidence" value="ECO:0007669"/>
    <property type="project" value="InterPro"/>
</dbReference>
<protein>
    <submittedName>
        <fullName evidence="2">(2Fe-2S)-binding protein</fullName>
    </submittedName>
</protein>
<evidence type="ECO:0000313" key="3">
    <source>
        <dbReference type="Proteomes" id="UP000309450"/>
    </source>
</evidence>
<evidence type="ECO:0000313" key="2">
    <source>
        <dbReference type="EMBL" id="THD81458.1"/>
    </source>
</evidence>
<dbReference type="SUPFAM" id="SSF54292">
    <property type="entry name" value="2Fe-2S ferredoxin-like"/>
    <property type="match status" value="1"/>
</dbReference>
<keyword evidence="3" id="KW-1185">Reference proteome</keyword>
<reference evidence="2 3" key="1">
    <citation type="submission" date="2019-04" db="EMBL/GenBank/DDBJ databases">
        <title>Draft genome sequence of Gemmobacter aestuarii sp. nov.</title>
        <authorList>
            <person name="Hameed A."/>
            <person name="Lin S.-Y."/>
            <person name="Shahina M."/>
            <person name="Lai W.-A."/>
            <person name="Young C.-C."/>
        </authorList>
    </citation>
    <scope>NUCLEOTIDE SEQUENCE [LARGE SCALE GENOMIC DNA]</scope>
    <source>
        <strain evidence="2 3">CC-PW-75</strain>
    </source>
</reference>
<dbReference type="RefSeq" id="WP_136395716.1">
    <property type="nucleotide sequence ID" value="NZ_SSND01000005.1"/>
</dbReference>
<proteinExistence type="predicted"/>
<dbReference type="Gene3D" id="3.10.20.440">
    <property type="entry name" value="2Fe-2S iron-sulphur cluster binding domain, sarcosine oxidase, alpha subunit, N-terminal domain"/>
    <property type="match status" value="1"/>
</dbReference>
<dbReference type="InterPro" id="IPR042204">
    <property type="entry name" value="2Fe-2S-bd_N"/>
</dbReference>
<gene>
    <name evidence="2" type="ORF">E7811_16195</name>
</gene>
<dbReference type="InterPro" id="IPR036010">
    <property type="entry name" value="2Fe-2S_ferredoxin-like_sf"/>
</dbReference>
<dbReference type="Proteomes" id="UP000309450">
    <property type="component" value="Unassembled WGS sequence"/>
</dbReference>